<reference evidence="2" key="1">
    <citation type="journal article" date="2019" name="Int. J. Syst. Evol. Microbiol.">
        <title>The Global Catalogue of Microorganisms (GCM) 10K type strain sequencing project: providing services to taxonomists for standard genome sequencing and annotation.</title>
        <authorList>
            <consortium name="The Broad Institute Genomics Platform"/>
            <consortium name="The Broad Institute Genome Sequencing Center for Infectious Disease"/>
            <person name="Wu L."/>
            <person name="Ma J."/>
        </authorList>
    </citation>
    <scope>NUCLEOTIDE SEQUENCE [LARGE SCALE GENOMIC DNA]</scope>
    <source>
        <strain evidence="2">KCTC 52232</strain>
    </source>
</reference>
<sequence>MKYKAFILLASVIAFSGCRKIFNLPDEKNYLSPQADYTSKEFRPILGRTTVLNGGNIFNAANSSFPITFQILNPRKGDGNPANFLLTEQPTLVWTGEYSGTETSLAQIEAKRKIETHRLLETRGNGDLVLWYTATPALIQPADTVVLPQNNNYIDIKVTNSGGSRIIKNLIVTPVRDQPYIPNDDYNKTTGKPNTQLPAGGQPVRNFANIQNIRNAANNQFIDGRSIDKGIVYLYIRKFVDPAGNAAAIGHRLRFKFLDKDSAAIDPFRFNATKWIDQVHGFNPAGTAPGFDQTHTYVEYNVAYPIPLARIPTKYTVGGVANRNGGETAHAEFSFTRTGFGNVRETGRILLDFAIFEKGDWEIVFHFKTANPKFDND</sequence>
<name>A0ABW5XQZ1_9SPHI</name>
<gene>
    <name evidence="1" type="ORF">ACFSYC_14360</name>
</gene>
<evidence type="ECO:0000313" key="2">
    <source>
        <dbReference type="Proteomes" id="UP001597601"/>
    </source>
</evidence>
<comment type="caution">
    <text evidence="1">The sequence shown here is derived from an EMBL/GenBank/DDBJ whole genome shotgun (WGS) entry which is preliminary data.</text>
</comment>
<dbReference type="RefSeq" id="WP_377129023.1">
    <property type="nucleotide sequence ID" value="NZ_JBHUON010000018.1"/>
</dbReference>
<dbReference type="Proteomes" id="UP001597601">
    <property type="component" value="Unassembled WGS sequence"/>
</dbReference>
<dbReference type="PROSITE" id="PS51257">
    <property type="entry name" value="PROKAR_LIPOPROTEIN"/>
    <property type="match status" value="1"/>
</dbReference>
<evidence type="ECO:0000313" key="1">
    <source>
        <dbReference type="EMBL" id="MFD2865880.1"/>
    </source>
</evidence>
<organism evidence="1 2">
    <name type="scientific">Mucilaginibacter antarcticus</name>
    <dbReference type="NCBI Taxonomy" id="1855725"/>
    <lineage>
        <taxon>Bacteria</taxon>
        <taxon>Pseudomonadati</taxon>
        <taxon>Bacteroidota</taxon>
        <taxon>Sphingobacteriia</taxon>
        <taxon>Sphingobacteriales</taxon>
        <taxon>Sphingobacteriaceae</taxon>
        <taxon>Mucilaginibacter</taxon>
    </lineage>
</organism>
<accession>A0ABW5XQZ1</accession>
<dbReference type="EMBL" id="JBHUON010000018">
    <property type="protein sequence ID" value="MFD2865880.1"/>
    <property type="molecule type" value="Genomic_DNA"/>
</dbReference>
<keyword evidence="2" id="KW-1185">Reference proteome</keyword>
<proteinExistence type="predicted"/>
<dbReference type="InterPro" id="IPR032173">
    <property type="entry name" value="DUF5007"/>
</dbReference>
<dbReference type="Pfam" id="PF16398">
    <property type="entry name" value="DUF5007"/>
    <property type="match status" value="1"/>
</dbReference>
<protein>
    <submittedName>
        <fullName evidence="1">DUF5007 domain-containing protein</fullName>
    </submittedName>
</protein>